<dbReference type="InterPro" id="IPR016181">
    <property type="entry name" value="Acyl_CoA_acyltransferase"/>
</dbReference>
<evidence type="ECO:0000256" key="1">
    <source>
        <dbReference type="ARBA" id="ARBA00022679"/>
    </source>
</evidence>
<dbReference type="Pfam" id="PF13302">
    <property type="entry name" value="Acetyltransf_3"/>
    <property type="match status" value="1"/>
</dbReference>
<dbReference type="PANTHER" id="PTHR43792:SF8">
    <property type="entry name" value="[RIBOSOMAL PROTEIN US5]-ALANINE N-ACETYLTRANSFERASE"/>
    <property type="match status" value="1"/>
</dbReference>
<accession>A0A089X4S8</accession>
<dbReference type="STRING" id="1907.SGLAU_10815"/>
<dbReference type="InterPro" id="IPR000182">
    <property type="entry name" value="GNAT_dom"/>
</dbReference>
<keyword evidence="2" id="KW-0012">Acyltransferase</keyword>
<dbReference type="InterPro" id="IPR051531">
    <property type="entry name" value="N-acetyltransferase"/>
</dbReference>
<dbReference type="eggNOG" id="COG1670">
    <property type="taxonomic scope" value="Bacteria"/>
</dbReference>
<organism evidence="5 6">
    <name type="scientific">Streptomyces glaucescens</name>
    <dbReference type="NCBI Taxonomy" id="1907"/>
    <lineage>
        <taxon>Bacteria</taxon>
        <taxon>Bacillati</taxon>
        <taxon>Actinomycetota</taxon>
        <taxon>Actinomycetes</taxon>
        <taxon>Kitasatosporales</taxon>
        <taxon>Streptomycetaceae</taxon>
        <taxon>Streptomyces</taxon>
    </lineage>
</organism>
<dbReference type="GO" id="GO:0008999">
    <property type="term" value="F:protein-N-terminal-alanine acetyltransferase activity"/>
    <property type="evidence" value="ECO:0007669"/>
    <property type="project" value="TreeGrafter"/>
</dbReference>
<dbReference type="PANTHER" id="PTHR43792">
    <property type="entry name" value="GNAT FAMILY, PUTATIVE (AFU_ORTHOLOGUE AFUA_3G00765)-RELATED-RELATED"/>
    <property type="match status" value="1"/>
</dbReference>
<dbReference type="AlphaFoldDB" id="A0A089X4S8"/>
<keyword evidence="1" id="KW-0808">Transferase</keyword>
<evidence type="ECO:0000259" key="4">
    <source>
        <dbReference type="PROSITE" id="PS51186"/>
    </source>
</evidence>
<dbReference type="KEGG" id="sgu:SGLAU_10815"/>
<keyword evidence="6" id="KW-1185">Reference proteome</keyword>
<dbReference type="GO" id="GO:0005737">
    <property type="term" value="C:cytoplasm"/>
    <property type="evidence" value="ECO:0007669"/>
    <property type="project" value="TreeGrafter"/>
</dbReference>
<evidence type="ECO:0000256" key="2">
    <source>
        <dbReference type="ARBA" id="ARBA00023315"/>
    </source>
</evidence>
<dbReference type="HOGENOM" id="CLU_102191_0_0_11"/>
<evidence type="ECO:0000313" key="6">
    <source>
        <dbReference type="Proteomes" id="UP000029482"/>
    </source>
</evidence>
<name>A0A089X4S8_STRGA</name>
<dbReference type="CDD" id="cd04301">
    <property type="entry name" value="NAT_SF"/>
    <property type="match status" value="1"/>
</dbReference>
<feature type="domain" description="N-acetyltransferase" evidence="4">
    <location>
        <begin position="23"/>
        <end position="178"/>
    </location>
</feature>
<dbReference type="EMBL" id="CP009438">
    <property type="protein sequence ID" value="AIR98168.1"/>
    <property type="molecule type" value="Genomic_DNA"/>
</dbReference>
<dbReference type="PROSITE" id="PS51186">
    <property type="entry name" value="GNAT"/>
    <property type="match status" value="1"/>
</dbReference>
<comment type="similarity">
    <text evidence="3">Belongs to the acetyltransferase family. RimJ subfamily.</text>
</comment>
<dbReference type="Proteomes" id="UP000029482">
    <property type="component" value="Chromosome"/>
</dbReference>
<evidence type="ECO:0000256" key="3">
    <source>
        <dbReference type="ARBA" id="ARBA00038502"/>
    </source>
</evidence>
<reference evidence="6" key="1">
    <citation type="journal article" date="2015" name="J. Biotechnol.">
        <title>Complete genome sequence of the actinobacterium Streptomyces glaucescens GLA.O (DSM 40922) consisting of a linear chromosome and one linear plasmid.</title>
        <authorList>
            <person name="Ortseifen V."/>
            <person name="Winkler A."/>
            <person name="Albersmeier A."/>
            <person name="Wendler S."/>
            <person name="Puhler A."/>
            <person name="Kalinowski J."/>
            <person name="Ruckert C."/>
        </authorList>
    </citation>
    <scope>NUCLEOTIDE SEQUENCE [LARGE SCALE GENOMIC DNA]</scope>
    <source>
        <strain evidence="6">DSM 40922 / GLA O</strain>
    </source>
</reference>
<proteinExistence type="inferred from homology"/>
<sequence length="180" mass="19589">MSVPASDVVGMDGDVRLVPWADDDFRLLRGTSSLEMTGHLGGPESEDEPAARHRGYLELEPAAGRMYRVVLADGGGTAGPVGFWERAWRGGTVWGTGWAVLPGFRGRGLAVRAARAVVEEARAAGRHRRLHAWPKVTHTASNKVCERAGFTLLGPVGFEYPKGHRITCHDWWYDLGGEEG</sequence>
<evidence type="ECO:0000313" key="5">
    <source>
        <dbReference type="EMBL" id="AIR98168.1"/>
    </source>
</evidence>
<gene>
    <name evidence="5" type="ORF">SGLAU_10815</name>
</gene>
<dbReference type="SUPFAM" id="SSF55729">
    <property type="entry name" value="Acyl-CoA N-acyltransferases (Nat)"/>
    <property type="match status" value="1"/>
</dbReference>
<protein>
    <recommendedName>
        <fullName evidence="4">N-acetyltransferase domain-containing protein</fullName>
    </recommendedName>
</protein>
<dbReference type="Gene3D" id="3.40.630.30">
    <property type="match status" value="1"/>
</dbReference>